<evidence type="ECO:0000256" key="5">
    <source>
        <dbReference type="SAM" id="Phobius"/>
    </source>
</evidence>
<dbReference type="FunFam" id="1.20.1280.290:FF:000009">
    <property type="entry name" value="PQ loop repeat family protein"/>
    <property type="match status" value="1"/>
</dbReference>
<evidence type="ECO:0000256" key="4">
    <source>
        <dbReference type="ARBA" id="ARBA00023136"/>
    </source>
</evidence>
<dbReference type="PANTHER" id="PTHR16201">
    <property type="entry name" value="SEVEN TRANSMEMBRANE PROTEIN 1-RELATED"/>
    <property type="match status" value="1"/>
</dbReference>
<dbReference type="InterPro" id="IPR006603">
    <property type="entry name" value="PQ-loop_rpt"/>
</dbReference>
<keyword evidence="3 5" id="KW-1133">Transmembrane helix</keyword>
<dbReference type="PANTHER" id="PTHR16201:SF34">
    <property type="entry name" value="LYSOSOMAL AMINO ACID TRANSPORTER 1"/>
    <property type="match status" value="1"/>
</dbReference>
<evidence type="ECO:0000256" key="3">
    <source>
        <dbReference type="ARBA" id="ARBA00022989"/>
    </source>
</evidence>
<dbReference type="SMART" id="SM00679">
    <property type="entry name" value="CTNS"/>
    <property type="match status" value="2"/>
</dbReference>
<dbReference type="InterPro" id="IPR051415">
    <property type="entry name" value="LAAT-1"/>
</dbReference>
<keyword evidence="4 5" id="KW-0472">Membrane</keyword>
<feature type="transmembrane region" description="Helical" evidence="5">
    <location>
        <begin position="90"/>
        <end position="110"/>
    </location>
</feature>
<keyword evidence="2 5" id="KW-0812">Transmembrane</keyword>
<feature type="transmembrane region" description="Helical" evidence="5">
    <location>
        <begin position="130"/>
        <end position="148"/>
    </location>
</feature>
<dbReference type="Gene3D" id="1.20.1280.290">
    <property type="match status" value="2"/>
</dbReference>
<name>A0AA86UFA7_9EUKA</name>
<keyword evidence="8" id="KW-1185">Reference proteome</keyword>
<reference evidence="6" key="1">
    <citation type="submission" date="2023-06" db="EMBL/GenBank/DDBJ databases">
        <authorList>
            <person name="Kurt Z."/>
        </authorList>
    </citation>
    <scope>NUCLEOTIDE SEQUENCE</scope>
</reference>
<dbReference type="Proteomes" id="UP001642409">
    <property type="component" value="Unassembled WGS sequence"/>
</dbReference>
<dbReference type="Pfam" id="PF04193">
    <property type="entry name" value="PQ-loop"/>
    <property type="match status" value="2"/>
</dbReference>
<dbReference type="EMBL" id="CATOUU010000792">
    <property type="protein sequence ID" value="CAI9948927.1"/>
    <property type="molecule type" value="Genomic_DNA"/>
</dbReference>
<evidence type="ECO:0000256" key="2">
    <source>
        <dbReference type="ARBA" id="ARBA00022692"/>
    </source>
</evidence>
<gene>
    <name evidence="6" type="ORF">HINF_LOCUS36572</name>
    <name evidence="7" type="ORF">HINF_LOCUS42271</name>
</gene>
<dbReference type="EMBL" id="CAXDID020000172">
    <property type="protein sequence ID" value="CAL6047573.1"/>
    <property type="molecule type" value="Genomic_DNA"/>
</dbReference>
<dbReference type="GO" id="GO:0098852">
    <property type="term" value="C:lytic vacuole membrane"/>
    <property type="evidence" value="ECO:0007669"/>
    <property type="project" value="UniProtKB-ARBA"/>
</dbReference>
<dbReference type="GO" id="GO:0015174">
    <property type="term" value="F:basic amino acid transmembrane transporter activity"/>
    <property type="evidence" value="ECO:0007669"/>
    <property type="project" value="TreeGrafter"/>
</dbReference>
<dbReference type="AlphaFoldDB" id="A0AA86UFA7"/>
<protein>
    <submittedName>
        <fullName evidence="6">Seven transmembrane protein 1</fullName>
    </submittedName>
    <submittedName>
        <fullName evidence="7">Seven_transmembrane protein 1</fullName>
    </submittedName>
</protein>
<evidence type="ECO:0000313" key="6">
    <source>
        <dbReference type="EMBL" id="CAI9948927.1"/>
    </source>
</evidence>
<evidence type="ECO:0000313" key="8">
    <source>
        <dbReference type="Proteomes" id="UP001642409"/>
    </source>
</evidence>
<feature type="transmembrane region" description="Helical" evidence="5">
    <location>
        <begin position="244"/>
        <end position="267"/>
    </location>
</feature>
<organism evidence="6">
    <name type="scientific">Hexamita inflata</name>
    <dbReference type="NCBI Taxonomy" id="28002"/>
    <lineage>
        <taxon>Eukaryota</taxon>
        <taxon>Metamonada</taxon>
        <taxon>Diplomonadida</taxon>
        <taxon>Hexamitidae</taxon>
        <taxon>Hexamitinae</taxon>
        <taxon>Hexamita</taxon>
    </lineage>
</organism>
<feature type="transmembrane region" description="Helical" evidence="5">
    <location>
        <begin position="28"/>
        <end position="49"/>
    </location>
</feature>
<evidence type="ECO:0000256" key="1">
    <source>
        <dbReference type="ARBA" id="ARBA00004141"/>
    </source>
</evidence>
<feature type="transmembrane region" description="Helical" evidence="5">
    <location>
        <begin position="61"/>
        <end position="84"/>
    </location>
</feature>
<comment type="caution">
    <text evidence="6">The sequence shown here is derived from an EMBL/GenBank/DDBJ whole genome shotgun (WGS) entry which is preliminary data.</text>
</comment>
<feature type="transmembrane region" description="Helical" evidence="5">
    <location>
        <begin position="213"/>
        <end position="232"/>
    </location>
</feature>
<accession>A0AA86UFA7</accession>
<comment type="subcellular location">
    <subcellularLocation>
        <location evidence="1">Membrane</location>
        <topology evidence="1">Multi-pass membrane protein</topology>
    </subcellularLocation>
</comment>
<evidence type="ECO:0000313" key="7">
    <source>
        <dbReference type="EMBL" id="CAL6047573.1"/>
    </source>
</evidence>
<reference evidence="7 8" key="2">
    <citation type="submission" date="2024-07" db="EMBL/GenBank/DDBJ databases">
        <authorList>
            <person name="Akdeniz Z."/>
        </authorList>
    </citation>
    <scope>NUCLEOTIDE SEQUENCE [LARGE SCALE GENOMIC DNA]</scope>
</reference>
<sequence>MVCRCENGDYNKFIAGVFQECVSGTTGVVSFIFGWISICCWIVSFLPQIRMTFLMKRSEALSAAFIMCLVMGDLFNLISCFLLNQLFTQQILSIIFVSFDAIFIFQHFYYLKPCNQIESKSITFKVSESLLYGFIIVLIINNVLWSGFHNQFGLKMQETVYDICKTPKELSTKSAQYIIGNVMAYGSLPMYLASRPGQIIKNHKRKSAIGLSVGMFSTTAAANIAQLISLFSMSQERQYLIQKIPYVLGCSLPAICDIIIVIQWFMFSKIDKIRNCKSQPSEEKFAICQLSNETTESTVGISTAITSDLIK</sequence>
<proteinExistence type="predicted"/>